<dbReference type="AlphaFoldDB" id="A0A939HEY1"/>
<dbReference type="PANTHER" id="PTHR15020">
    <property type="entry name" value="FLAVIN REDUCTASE-RELATED"/>
    <property type="match status" value="1"/>
</dbReference>
<keyword evidence="3" id="KW-1185">Reference proteome</keyword>
<comment type="caution">
    <text evidence="2">The sequence shown here is derived from an EMBL/GenBank/DDBJ whole genome shotgun (WGS) entry which is preliminary data.</text>
</comment>
<dbReference type="InterPro" id="IPR016040">
    <property type="entry name" value="NAD(P)-bd_dom"/>
</dbReference>
<feature type="domain" description="NAD(P)-binding" evidence="1">
    <location>
        <begin position="8"/>
        <end position="193"/>
    </location>
</feature>
<sequence length="218" mass="22060">MSKIAIIGGHGKVALQLSRILSNEGHSVTSFIRNPQHVPDVTAAGAAPVVLDVEDSTTAEIAAALGGQDAVVWSAGAGGGNPARTYAVDRDAAIRSMDAAGQAGVGRYVMVSYLGAGPGHGIPEGNSFFAYAEAKAAADEYLRGTGLDWTVLCPGPLTEAQGTALIDVDPAETAGGTHTSRANVALVAAAVLELPEAIGRTIDFRDGSVPVLEALTEA</sequence>
<dbReference type="RefSeq" id="WP_207617488.1">
    <property type="nucleotide sequence ID" value="NZ_JAFNLL010000051.1"/>
</dbReference>
<gene>
    <name evidence="2" type="ORF">J1902_16975</name>
</gene>
<proteinExistence type="predicted"/>
<dbReference type="PANTHER" id="PTHR15020:SF50">
    <property type="entry name" value="UPF0659 PROTEIN YMR090W"/>
    <property type="match status" value="1"/>
</dbReference>
<reference evidence="2" key="1">
    <citation type="submission" date="2021-03" db="EMBL/GenBank/DDBJ databases">
        <title>A new species, PO-11, isolated from a karst cave deposit.</title>
        <authorList>
            <person name="Zhaoxiaoyong W."/>
        </authorList>
    </citation>
    <scope>NUCLEOTIDE SEQUENCE</scope>
    <source>
        <strain evidence="2">PO-11</strain>
    </source>
</reference>
<evidence type="ECO:0000259" key="1">
    <source>
        <dbReference type="Pfam" id="PF13460"/>
    </source>
</evidence>
<dbReference type="EMBL" id="JAFNLL010000051">
    <property type="protein sequence ID" value="MBO1269634.1"/>
    <property type="molecule type" value="Genomic_DNA"/>
</dbReference>
<name>A0A939HEY1_9MICC</name>
<organism evidence="2 3">
    <name type="scientific">Arthrobacter cavernae</name>
    <dbReference type="NCBI Taxonomy" id="2817681"/>
    <lineage>
        <taxon>Bacteria</taxon>
        <taxon>Bacillati</taxon>
        <taxon>Actinomycetota</taxon>
        <taxon>Actinomycetes</taxon>
        <taxon>Micrococcales</taxon>
        <taxon>Micrococcaceae</taxon>
        <taxon>Arthrobacter</taxon>
    </lineage>
</organism>
<dbReference type="SUPFAM" id="SSF51735">
    <property type="entry name" value="NAD(P)-binding Rossmann-fold domains"/>
    <property type="match status" value="1"/>
</dbReference>
<accession>A0A939HEY1</accession>
<dbReference type="Gene3D" id="3.40.50.720">
    <property type="entry name" value="NAD(P)-binding Rossmann-like Domain"/>
    <property type="match status" value="1"/>
</dbReference>
<protein>
    <submittedName>
        <fullName evidence="2">NAD(P)H-binding protein</fullName>
    </submittedName>
</protein>
<evidence type="ECO:0000313" key="2">
    <source>
        <dbReference type="EMBL" id="MBO1269634.1"/>
    </source>
</evidence>
<dbReference type="InterPro" id="IPR036291">
    <property type="entry name" value="NAD(P)-bd_dom_sf"/>
</dbReference>
<evidence type="ECO:0000313" key="3">
    <source>
        <dbReference type="Proteomes" id="UP000664164"/>
    </source>
</evidence>
<dbReference type="Pfam" id="PF13460">
    <property type="entry name" value="NAD_binding_10"/>
    <property type="match status" value="1"/>
</dbReference>
<dbReference type="Proteomes" id="UP000664164">
    <property type="component" value="Unassembled WGS sequence"/>
</dbReference>